<reference evidence="2" key="1">
    <citation type="submission" date="2017-02" db="UniProtKB">
        <authorList>
            <consortium name="WormBaseParasite"/>
        </authorList>
    </citation>
    <scope>IDENTIFICATION</scope>
</reference>
<name>A0A0N5ANE4_9BILA</name>
<dbReference type="Proteomes" id="UP000046393">
    <property type="component" value="Unplaced"/>
</dbReference>
<keyword evidence="1" id="KW-1185">Reference proteome</keyword>
<evidence type="ECO:0000313" key="1">
    <source>
        <dbReference type="Proteomes" id="UP000046393"/>
    </source>
</evidence>
<evidence type="ECO:0000313" key="2">
    <source>
        <dbReference type="WBParaSite" id="SMUV_0000612801-mRNA-1"/>
    </source>
</evidence>
<dbReference type="WBParaSite" id="SMUV_0000612801-mRNA-1">
    <property type="protein sequence ID" value="SMUV_0000612801-mRNA-1"/>
    <property type="gene ID" value="SMUV_0000612801"/>
</dbReference>
<protein>
    <submittedName>
        <fullName evidence="2">Uncharacterized protein</fullName>
    </submittedName>
</protein>
<proteinExistence type="predicted"/>
<organism evidence="1 2">
    <name type="scientific">Syphacia muris</name>
    <dbReference type="NCBI Taxonomy" id="451379"/>
    <lineage>
        <taxon>Eukaryota</taxon>
        <taxon>Metazoa</taxon>
        <taxon>Ecdysozoa</taxon>
        <taxon>Nematoda</taxon>
        <taxon>Chromadorea</taxon>
        <taxon>Rhabditida</taxon>
        <taxon>Spirurina</taxon>
        <taxon>Oxyuridomorpha</taxon>
        <taxon>Oxyuroidea</taxon>
        <taxon>Oxyuridae</taxon>
        <taxon>Syphacia</taxon>
    </lineage>
</organism>
<dbReference type="AlphaFoldDB" id="A0A0N5ANE4"/>
<accession>A0A0N5ANE4</accession>
<sequence length="247" mass="28117">MTSQFSQQEFPFANFANGNFPSPSTATAHVQNSFPIFNTAEVNRHQRTNGHTMKRNLAASGFEDGEPKAKRRVERMNAHFKNFHISPEKNPNHEMWQSRQGQETFQEIEDRLSDSSEEEMLEDNEEDNVSLEEVGKKVHLSEVLKEYINTAREKPIIIPSISDKALVPYIPRNPLDDPTMRGRIKEISEEEACMIPSSSSSHGVPYVEYLIDDDKDHVSACSNDSLSSVSFTELPDDSEFDMDVDFE</sequence>